<organism evidence="1 2">
    <name type="scientific">Aliiroseovarius pelagivivens</name>
    <dbReference type="NCBI Taxonomy" id="1639690"/>
    <lineage>
        <taxon>Bacteria</taxon>
        <taxon>Pseudomonadati</taxon>
        <taxon>Pseudomonadota</taxon>
        <taxon>Alphaproteobacteria</taxon>
        <taxon>Rhodobacterales</taxon>
        <taxon>Paracoccaceae</taxon>
        <taxon>Aliiroseovarius</taxon>
    </lineage>
</organism>
<dbReference type="EMBL" id="OMOI01000001">
    <property type="protein sequence ID" value="SPF75264.1"/>
    <property type="molecule type" value="Genomic_DNA"/>
</dbReference>
<evidence type="ECO:0000313" key="1">
    <source>
        <dbReference type="EMBL" id="SPF75264.1"/>
    </source>
</evidence>
<name>A0A2R8AHE1_9RHOB</name>
<dbReference type="RefSeq" id="WP_108855381.1">
    <property type="nucleotide sequence ID" value="NZ_OMOI01000001.1"/>
</dbReference>
<evidence type="ECO:0000313" key="2">
    <source>
        <dbReference type="Proteomes" id="UP000244911"/>
    </source>
</evidence>
<accession>A0A2R8AHE1</accession>
<keyword evidence="2" id="KW-1185">Reference proteome</keyword>
<dbReference type="Proteomes" id="UP000244911">
    <property type="component" value="Unassembled WGS sequence"/>
</dbReference>
<proteinExistence type="predicted"/>
<protein>
    <submittedName>
        <fullName evidence="1">Uncharacterized protein</fullName>
    </submittedName>
</protein>
<dbReference type="OrthoDB" id="7862333at2"/>
<sequence>MADPLSQLADLTALTLDRAMAELSGTATKIAALESQIADLRTRLNQLPGLDADTGQNPALSSGHFDQWQKQVRMQLGRLNILLAQARADHEERMADTRLAFGRNAALNAIRAKRTADVRNMLRRRVEHQ</sequence>
<gene>
    <name evidence="1" type="ORF">ALP8811_00251</name>
</gene>
<reference evidence="1 2" key="1">
    <citation type="submission" date="2018-03" db="EMBL/GenBank/DDBJ databases">
        <authorList>
            <person name="Keele B.F."/>
        </authorList>
    </citation>
    <scope>NUCLEOTIDE SEQUENCE [LARGE SCALE GENOMIC DNA]</scope>
    <source>
        <strain evidence="1 2">CECT 8811</strain>
    </source>
</reference>
<dbReference type="AlphaFoldDB" id="A0A2R8AHE1"/>